<dbReference type="AlphaFoldDB" id="A0A948X8A9"/>
<dbReference type="SUPFAM" id="SSF46785">
    <property type="entry name" value="Winged helix' DNA-binding domain"/>
    <property type="match status" value="1"/>
</dbReference>
<dbReference type="InterPro" id="IPR036390">
    <property type="entry name" value="WH_DNA-bd_sf"/>
</dbReference>
<feature type="binding site" evidence="1">
    <location>
        <position position="127"/>
    </location>
    <ligand>
        <name>Zn(2+)</name>
        <dbReference type="ChEBI" id="CHEBI:29105"/>
    </ligand>
</feature>
<evidence type="ECO:0000313" key="3">
    <source>
        <dbReference type="Proteomes" id="UP000784286"/>
    </source>
</evidence>
<accession>A0A948X8A9</accession>
<dbReference type="Gene3D" id="1.10.10.10">
    <property type="entry name" value="Winged helix-like DNA-binding domain superfamily/Winged helix DNA-binding domain"/>
    <property type="match status" value="1"/>
</dbReference>
<proteinExistence type="predicted"/>
<dbReference type="PANTHER" id="PTHR33202:SF7">
    <property type="entry name" value="FERRIC UPTAKE REGULATION PROTEIN"/>
    <property type="match status" value="1"/>
</dbReference>
<dbReference type="GO" id="GO:0003700">
    <property type="term" value="F:DNA-binding transcription factor activity"/>
    <property type="evidence" value="ECO:0007669"/>
    <property type="project" value="InterPro"/>
</dbReference>
<evidence type="ECO:0000256" key="1">
    <source>
        <dbReference type="PIRSR" id="PIRSR602481-1"/>
    </source>
</evidence>
<dbReference type="InterPro" id="IPR002481">
    <property type="entry name" value="FUR"/>
</dbReference>
<gene>
    <name evidence="2" type="ORF">H9928_10350</name>
</gene>
<comment type="caution">
    <text evidence="2">The sequence shown here is derived from an EMBL/GenBank/DDBJ whole genome shotgun (WGS) entry which is preliminary data.</text>
</comment>
<dbReference type="Pfam" id="PF01475">
    <property type="entry name" value="FUR"/>
    <property type="match status" value="1"/>
</dbReference>
<sequence length="140" mass="16063">MNATDILKEKGLKKSAQRISVITILQQKLVPLTEEEIKEDMGEIYDRVTFYRTMQVLVGMGIVHRIVVDNTTTKYALNTDGENKSHVHFYCRICHAVICLKDVPVHRYQLHGNYKQEDCEVLIKGVCPACMTFDSDNETK</sequence>
<dbReference type="GO" id="GO:0008270">
    <property type="term" value="F:zinc ion binding"/>
    <property type="evidence" value="ECO:0007669"/>
    <property type="project" value="TreeGrafter"/>
</dbReference>
<reference evidence="2" key="1">
    <citation type="journal article" date="2021" name="PeerJ">
        <title>Extensive microbial diversity within the chicken gut microbiome revealed by metagenomics and culture.</title>
        <authorList>
            <person name="Gilroy R."/>
            <person name="Ravi A."/>
            <person name="Getino M."/>
            <person name="Pursley I."/>
            <person name="Horton D.L."/>
            <person name="Alikhan N.F."/>
            <person name="Baker D."/>
            <person name="Gharbi K."/>
            <person name="Hall N."/>
            <person name="Watson M."/>
            <person name="Adriaenssens E.M."/>
            <person name="Foster-Nyarko E."/>
            <person name="Jarju S."/>
            <person name="Secka A."/>
            <person name="Antonio M."/>
            <person name="Oren A."/>
            <person name="Chaudhuri R.R."/>
            <person name="La Ragione R."/>
            <person name="Hildebrand F."/>
            <person name="Pallen M.J."/>
        </authorList>
    </citation>
    <scope>NUCLEOTIDE SEQUENCE</scope>
    <source>
        <strain evidence="2">8470</strain>
    </source>
</reference>
<keyword evidence="1" id="KW-0479">Metal-binding</keyword>
<evidence type="ECO:0000313" key="2">
    <source>
        <dbReference type="EMBL" id="MBU3856933.1"/>
    </source>
</evidence>
<comment type="cofactor">
    <cofactor evidence="1">
        <name>Zn(2+)</name>
        <dbReference type="ChEBI" id="CHEBI:29105"/>
    </cofactor>
    <text evidence="1">Binds 1 zinc ion per subunit.</text>
</comment>
<organism evidence="2 3">
    <name type="scientific">Candidatus Phocaeicola excrementipullorum</name>
    <dbReference type="NCBI Taxonomy" id="2838731"/>
    <lineage>
        <taxon>Bacteria</taxon>
        <taxon>Pseudomonadati</taxon>
        <taxon>Bacteroidota</taxon>
        <taxon>Bacteroidia</taxon>
        <taxon>Bacteroidales</taxon>
        <taxon>Bacteroidaceae</taxon>
        <taxon>Phocaeicola</taxon>
    </lineage>
</organism>
<reference evidence="2" key="2">
    <citation type="submission" date="2021-04" db="EMBL/GenBank/DDBJ databases">
        <authorList>
            <person name="Gilroy R."/>
        </authorList>
    </citation>
    <scope>NUCLEOTIDE SEQUENCE</scope>
    <source>
        <strain evidence="2">8470</strain>
    </source>
</reference>
<keyword evidence="1" id="KW-0862">Zinc</keyword>
<name>A0A948X8A9_9BACT</name>
<feature type="binding site" evidence="1">
    <location>
        <position position="94"/>
    </location>
    <ligand>
        <name>Zn(2+)</name>
        <dbReference type="ChEBI" id="CHEBI:29105"/>
    </ligand>
</feature>
<dbReference type="InterPro" id="IPR036388">
    <property type="entry name" value="WH-like_DNA-bd_sf"/>
</dbReference>
<dbReference type="EMBL" id="JAHLFJ010000089">
    <property type="protein sequence ID" value="MBU3856933.1"/>
    <property type="molecule type" value="Genomic_DNA"/>
</dbReference>
<dbReference type="GO" id="GO:0000976">
    <property type="term" value="F:transcription cis-regulatory region binding"/>
    <property type="evidence" value="ECO:0007669"/>
    <property type="project" value="TreeGrafter"/>
</dbReference>
<protein>
    <submittedName>
        <fullName evidence="2">Transcriptional repressor</fullName>
    </submittedName>
</protein>
<dbReference type="GO" id="GO:1900376">
    <property type="term" value="P:regulation of secondary metabolite biosynthetic process"/>
    <property type="evidence" value="ECO:0007669"/>
    <property type="project" value="TreeGrafter"/>
</dbReference>
<dbReference type="Proteomes" id="UP000784286">
    <property type="component" value="Unassembled WGS sequence"/>
</dbReference>
<dbReference type="GO" id="GO:0045892">
    <property type="term" value="P:negative regulation of DNA-templated transcription"/>
    <property type="evidence" value="ECO:0007669"/>
    <property type="project" value="TreeGrafter"/>
</dbReference>
<dbReference type="PANTHER" id="PTHR33202">
    <property type="entry name" value="ZINC UPTAKE REGULATION PROTEIN"/>
    <property type="match status" value="1"/>
</dbReference>
<feature type="binding site" evidence="1">
    <location>
        <position position="130"/>
    </location>
    <ligand>
        <name>Zn(2+)</name>
        <dbReference type="ChEBI" id="CHEBI:29105"/>
    </ligand>
</feature>
<feature type="binding site" evidence="1">
    <location>
        <position position="91"/>
    </location>
    <ligand>
        <name>Zn(2+)</name>
        <dbReference type="ChEBI" id="CHEBI:29105"/>
    </ligand>
</feature>